<dbReference type="EMBL" id="BRZM01000024">
    <property type="protein sequence ID" value="GLD56282.1"/>
    <property type="molecule type" value="Genomic_DNA"/>
</dbReference>
<protein>
    <submittedName>
        <fullName evidence="2">Uncharacterized protein</fullName>
    </submittedName>
</protein>
<feature type="region of interest" description="Disordered" evidence="1">
    <location>
        <begin position="92"/>
        <end position="155"/>
    </location>
</feature>
<organism evidence="2 3">
    <name type="scientific">Lates japonicus</name>
    <name type="common">Japanese lates</name>
    <dbReference type="NCBI Taxonomy" id="270547"/>
    <lineage>
        <taxon>Eukaryota</taxon>
        <taxon>Metazoa</taxon>
        <taxon>Chordata</taxon>
        <taxon>Craniata</taxon>
        <taxon>Vertebrata</taxon>
        <taxon>Euteleostomi</taxon>
        <taxon>Actinopterygii</taxon>
        <taxon>Neopterygii</taxon>
        <taxon>Teleostei</taxon>
        <taxon>Neoteleostei</taxon>
        <taxon>Acanthomorphata</taxon>
        <taxon>Carangaria</taxon>
        <taxon>Carangaria incertae sedis</taxon>
        <taxon>Centropomidae</taxon>
        <taxon>Lates</taxon>
    </lineage>
</organism>
<name>A0AAD3R562_LATJO</name>
<evidence type="ECO:0000256" key="1">
    <source>
        <dbReference type="SAM" id="MobiDB-lite"/>
    </source>
</evidence>
<dbReference type="Proteomes" id="UP001279410">
    <property type="component" value="Unassembled WGS sequence"/>
</dbReference>
<feature type="compositionally biased region" description="Basic and acidic residues" evidence="1">
    <location>
        <begin position="125"/>
        <end position="155"/>
    </location>
</feature>
<feature type="compositionally biased region" description="Polar residues" evidence="1">
    <location>
        <begin position="92"/>
        <end position="104"/>
    </location>
</feature>
<reference evidence="2" key="1">
    <citation type="submission" date="2022-08" db="EMBL/GenBank/DDBJ databases">
        <title>Genome sequencing of akame (Lates japonicus).</title>
        <authorList>
            <person name="Hashiguchi Y."/>
            <person name="Takahashi H."/>
        </authorList>
    </citation>
    <scope>NUCLEOTIDE SEQUENCE</scope>
    <source>
        <strain evidence="2">Kochi</strain>
    </source>
</reference>
<accession>A0AAD3R562</accession>
<evidence type="ECO:0000313" key="3">
    <source>
        <dbReference type="Proteomes" id="UP001279410"/>
    </source>
</evidence>
<sequence length="155" mass="17906">MKKWLLSGGGFLDEFQEIIERTEIQYLFVAELAWTTARHLCLRLFTAVQQGGHTGGFQMFVSVFCKGETFLPSLHSKLLTMSVTIHRTSGPLSAEETLNLQSTVPLEEEDERTNRDTVVEEGEEREEKRRMDRGDKEEQIRREAAKMDREAVKER</sequence>
<dbReference type="AlphaFoldDB" id="A0AAD3R562"/>
<evidence type="ECO:0000313" key="2">
    <source>
        <dbReference type="EMBL" id="GLD56282.1"/>
    </source>
</evidence>
<proteinExistence type="predicted"/>
<comment type="caution">
    <text evidence="2">The sequence shown here is derived from an EMBL/GenBank/DDBJ whole genome shotgun (WGS) entry which is preliminary data.</text>
</comment>
<keyword evidence="3" id="KW-1185">Reference proteome</keyword>
<gene>
    <name evidence="2" type="ORF">AKAME5_000864800</name>
</gene>